<dbReference type="EMBL" id="BARX01000032">
    <property type="protein sequence ID" value="GAD03713.1"/>
    <property type="molecule type" value="Genomic_DNA"/>
</dbReference>
<name>R9PR00_AGAAL</name>
<comment type="caution">
    <text evidence="1">The sequence shown here is derived from an EMBL/GenBank/DDBJ whole genome shotgun (WGS) entry which is preliminary data.</text>
</comment>
<accession>R9PR00</accession>
<reference evidence="1" key="1">
    <citation type="journal article" date="2013" name="Genome Announc.">
        <title>Draft Genome Sequence of Agarivorans albus Strain MKT 106T, an Agarolytic Marine Bacterium.</title>
        <authorList>
            <person name="Yasuike M."/>
            <person name="Nakamura Y."/>
            <person name="Kai W."/>
            <person name="Fujiwara A."/>
            <person name="Fukui Y."/>
            <person name="Satomi M."/>
            <person name="Sano M."/>
        </authorList>
    </citation>
    <scope>NUCLEOTIDE SEQUENCE [LARGE SCALE GENOMIC DNA]</scope>
</reference>
<gene>
    <name evidence="1" type="ORF">AALB_3793</name>
</gene>
<dbReference type="Proteomes" id="UP000014461">
    <property type="component" value="Unassembled WGS sequence"/>
</dbReference>
<evidence type="ECO:0000313" key="1">
    <source>
        <dbReference type="EMBL" id="GAD03713.1"/>
    </source>
</evidence>
<evidence type="ECO:0000313" key="2">
    <source>
        <dbReference type="Proteomes" id="UP000014461"/>
    </source>
</evidence>
<sequence>MVNIPEMKARHVYLAKYKITKTKIYVTFEDLGKDPYFGFKLSSFGKRNGSNATFYPVSFEDEE</sequence>
<organism evidence="1 2">
    <name type="scientific">Agarivorans albus MKT 106</name>
    <dbReference type="NCBI Taxonomy" id="1331007"/>
    <lineage>
        <taxon>Bacteria</taxon>
        <taxon>Pseudomonadati</taxon>
        <taxon>Pseudomonadota</taxon>
        <taxon>Gammaproteobacteria</taxon>
        <taxon>Alteromonadales</taxon>
        <taxon>Alteromonadaceae</taxon>
        <taxon>Agarivorans</taxon>
    </lineage>
</organism>
<keyword evidence="2" id="KW-1185">Reference proteome</keyword>
<protein>
    <submittedName>
        <fullName evidence="1">Uncharacterized protein</fullName>
    </submittedName>
</protein>
<dbReference type="AlphaFoldDB" id="R9PR00"/>
<proteinExistence type="predicted"/>